<dbReference type="InterPro" id="IPR004380">
    <property type="entry name" value="Asp_race"/>
</dbReference>
<evidence type="ECO:0000256" key="2">
    <source>
        <dbReference type="ARBA" id="ARBA00023235"/>
    </source>
</evidence>
<dbReference type="GO" id="GO:0047661">
    <property type="term" value="F:amino-acid racemase activity"/>
    <property type="evidence" value="ECO:0007669"/>
    <property type="project" value="InterPro"/>
</dbReference>
<dbReference type="InterPro" id="IPR033134">
    <property type="entry name" value="Asp/Glu_racemase_AS_2"/>
</dbReference>
<evidence type="ECO:0000256" key="1">
    <source>
        <dbReference type="ARBA" id="ARBA00007847"/>
    </source>
</evidence>
<organism evidence="3 4">
    <name type="scientific">Christensenella minuta</name>
    <dbReference type="NCBI Taxonomy" id="626937"/>
    <lineage>
        <taxon>Bacteria</taxon>
        <taxon>Bacillati</taxon>
        <taxon>Bacillota</taxon>
        <taxon>Clostridia</taxon>
        <taxon>Christensenellales</taxon>
        <taxon>Christensenellaceae</taxon>
        <taxon>Christensenella</taxon>
    </lineage>
</organism>
<dbReference type="PANTHER" id="PTHR21198">
    <property type="entry name" value="GLUTAMATE RACEMASE"/>
    <property type="match status" value="1"/>
</dbReference>
<name>A0A136Q5E9_9FIRM</name>
<dbReference type="EMBL" id="LSZW01000056">
    <property type="protein sequence ID" value="KXK65776.1"/>
    <property type="molecule type" value="Genomic_DNA"/>
</dbReference>
<dbReference type="STRING" id="626937.HMPREF3293_01380"/>
<dbReference type="PANTHER" id="PTHR21198:SF7">
    <property type="entry name" value="ASPARTATE-GLUTAMATE RACEMASE FAMILY"/>
    <property type="match status" value="1"/>
</dbReference>
<evidence type="ECO:0000313" key="4">
    <source>
        <dbReference type="Proteomes" id="UP000070366"/>
    </source>
</evidence>
<accession>A0A136Q5E9</accession>
<evidence type="ECO:0000313" key="3">
    <source>
        <dbReference type="EMBL" id="KXK65776.1"/>
    </source>
</evidence>
<dbReference type="Pfam" id="PF01177">
    <property type="entry name" value="Asp_Glu_race"/>
    <property type="match status" value="1"/>
</dbReference>
<dbReference type="SUPFAM" id="SSF53681">
    <property type="entry name" value="Aspartate/glutamate racemase"/>
    <property type="match status" value="2"/>
</dbReference>
<dbReference type="InterPro" id="IPR015942">
    <property type="entry name" value="Asp/Glu/hydantoin_racemase"/>
</dbReference>
<keyword evidence="2" id="KW-0413">Isomerase</keyword>
<dbReference type="Proteomes" id="UP000070366">
    <property type="component" value="Unassembled WGS sequence"/>
</dbReference>
<protein>
    <submittedName>
        <fullName evidence="3">Aspartate racemase</fullName>
    </submittedName>
</protein>
<sequence length="267" mass="29118">MRLFEAQKTGAAPRFFALTGQRAGGTLESGQTHRRNLMRKAGIIGGMGPASTLDYYSGIIDGYRAAKNDGSYPSLTLESVNMAEMLAFVKLESWSPLVSMLLAAVRNLKNAGAEFAAIAANTPHIVFRELEEKSPLPLVSIVEATCRFAADAGCARVIILGTKFTMTSGLYTEIFPRYGIEALIPDWEGREFVHSMIFPRLADGIVDPEDKEDMIEFAEELIRNSHADAVVLGCTELPLMLRPGDLSVPALDTAQIHIAAIVREMLK</sequence>
<dbReference type="PATRIC" id="fig|626937.4.peg.1362"/>
<comment type="similarity">
    <text evidence="1">Belongs to the aspartate/glutamate racemases family.</text>
</comment>
<keyword evidence="4" id="KW-1185">Reference proteome</keyword>
<dbReference type="Gene3D" id="3.40.50.1860">
    <property type="match status" value="2"/>
</dbReference>
<dbReference type="NCBIfam" id="TIGR00035">
    <property type="entry name" value="asp_race"/>
    <property type="match status" value="1"/>
</dbReference>
<dbReference type="InterPro" id="IPR001920">
    <property type="entry name" value="Asp/Glu_race"/>
</dbReference>
<dbReference type="AlphaFoldDB" id="A0A136Q5E9"/>
<proteinExistence type="inferred from homology"/>
<comment type="caution">
    <text evidence="3">The sequence shown here is derived from an EMBL/GenBank/DDBJ whole genome shotgun (WGS) entry which is preliminary data.</text>
</comment>
<gene>
    <name evidence="3" type="ORF">HMPREF3293_01380</name>
</gene>
<reference evidence="4" key="1">
    <citation type="submission" date="2016-02" db="EMBL/GenBank/DDBJ databases">
        <authorList>
            <person name="Mitreva M."/>
            <person name="Pepin K.H."/>
            <person name="Mihindukulasuriya K.A."/>
            <person name="Fulton R."/>
            <person name="Fronick C."/>
            <person name="O'Laughlin M."/>
            <person name="Miner T."/>
            <person name="Herter B."/>
            <person name="Rosa B.A."/>
            <person name="Cordes M."/>
            <person name="Tomlinson C."/>
            <person name="Wollam A."/>
            <person name="Palsikar V.B."/>
            <person name="Mardis E.R."/>
            <person name="Wilson R.K."/>
        </authorList>
    </citation>
    <scope>NUCLEOTIDE SEQUENCE [LARGE SCALE GENOMIC DNA]</scope>
    <source>
        <strain evidence="4">DSM 22607</strain>
    </source>
</reference>
<dbReference type="PROSITE" id="PS00924">
    <property type="entry name" value="ASP_GLU_RACEMASE_2"/>
    <property type="match status" value="1"/>
</dbReference>